<name>A0A1X7RLU6_ZYMT9</name>
<feature type="compositionally biased region" description="Basic and acidic residues" evidence="1">
    <location>
        <begin position="37"/>
        <end position="49"/>
    </location>
</feature>
<dbReference type="Proteomes" id="UP000215127">
    <property type="component" value="Chromosome 3"/>
</dbReference>
<organism evidence="3 4">
    <name type="scientific">Zymoseptoria tritici (strain ST99CH_3D7)</name>
    <dbReference type="NCBI Taxonomy" id="1276538"/>
    <lineage>
        <taxon>Eukaryota</taxon>
        <taxon>Fungi</taxon>
        <taxon>Dikarya</taxon>
        <taxon>Ascomycota</taxon>
        <taxon>Pezizomycotina</taxon>
        <taxon>Dothideomycetes</taxon>
        <taxon>Dothideomycetidae</taxon>
        <taxon>Mycosphaerellales</taxon>
        <taxon>Mycosphaerellaceae</taxon>
        <taxon>Zymoseptoria</taxon>
    </lineage>
</organism>
<feature type="compositionally biased region" description="Basic and acidic residues" evidence="1">
    <location>
        <begin position="631"/>
        <end position="645"/>
    </location>
</feature>
<feature type="region of interest" description="Disordered" evidence="1">
    <location>
        <begin position="488"/>
        <end position="696"/>
    </location>
</feature>
<keyword evidence="4" id="KW-1185">Reference proteome</keyword>
<feature type="compositionally biased region" description="Polar residues" evidence="1">
    <location>
        <begin position="591"/>
        <end position="600"/>
    </location>
</feature>
<sequence length="833" mass="92906">MAKLSSAAVGDAPRATAPTRSTRQTRSQSAEPSTVPETKEKKAAGKTNEDEVAANKRGKKSKKTNELPTVEEDAAVEDDAAVESAIDEGSVERESPLLDDDETRAEELEQRTRRASGLSGISGTTAKTSFSQEEAEQLDADVILDVLPTLVAASDNLAQWLVPSGFATPPETWKEIRTPGTRHNKVFNVRTGTIKVHKPSLGSLEYIQPKIVLRVLLGAQSLAEVENAPWRPDSIIFKINLTQMLSNLLVTCNPGDLENTVLEVLERIDVAFPDAIAGSQYSRHTFEFWLNFAAQLTIARLRASIESDPNFFPDGLINSVFHDQDDVFRHAQSFGLPALSGKDDDELSNAYVMVEDLRESLLRAFEHNEPAAAIIALQEQFRWETFENHALRYYVARSTALDEDITLVGGVDGILEDLAQEVEHVANQKRIDEAKQKLSTSGTPKKSFASKGAMARMKERMSLATQQNQAPVAQMTADQPEDNFLAQDEDEEDTGVPSQQAAEPITEPRTQVAAGPDEEPQQKKPPPTQRSRATAALMGQAETLTQRAGTQRPKARFTDPQVGARRITNIDEDEQDGTQSSHRAQPRPAASQDSRPSSTALGKRRREEVEDDEEEDAEFPDPTQDEGFQVDTRDPSVADQRRRELAFGNPIRQPQRQRETGESSAGVYRDTQSPAKRQRKNPGSAIPPPERIPDTEDGALTASQMYQQAKHKAKINRITATRNKEPKARVPWSEDEEGALGDLIEQYGVSWSELKTRDAARGEEQQLWRRSAEDLRFKARNMKLTMLEAHRNTEALPPNWEHVVLDKKMIDKLHKLNIDYRQERQRAPRMMDE</sequence>
<dbReference type="InterPro" id="IPR001005">
    <property type="entry name" value="SANT/Myb"/>
</dbReference>
<evidence type="ECO:0000313" key="4">
    <source>
        <dbReference type="Proteomes" id="UP000215127"/>
    </source>
</evidence>
<evidence type="ECO:0000256" key="1">
    <source>
        <dbReference type="SAM" id="MobiDB-lite"/>
    </source>
</evidence>
<dbReference type="EMBL" id="LT853694">
    <property type="protein sequence ID" value="SMQ48404.1"/>
    <property type="molecule type" value="Genomic_DNA"/>
</dbReference>
<feature type="region of interest" description="Disordered" evidence="1">
    <location>
        <begin position="433"/>
        <end position="476"/>
    </location>
</feature>
<dbReference type="Gene3D" id="1.10.10.60">
    <property type="entry name" value="Homeodomain-like"/>
    <property type="match status" value="1"/>
</dbReference>
<evidence type="ECO:0000313" key="3">
    <source>
        <dbReference type="EMBL" id="SMQ48404.1"/>
    </source>
</evidence>
<proteinExistence type="predicted"/>
<feature type="compositionally biased region" description="Acidic residues" evidence="1">
    <location>
        <begin position="69"/>
        <end position="81"/>
    </location>
</feature>
<feature type="region of interest" description="Disordered" evidence="1">
    <location>
        <begin position="1"/>
        <end position="124"/>
    </location>
</feature>
<gene>
    <name evidence="3" type="ORF">ZT3D7_G3553</name>
</gene>
<feature type="compositionally biased region" description="Polar residues" evidence="1">
    <location>
        <begin position="18"/>
        <end position="36"/>
    </location>
</feature>
<dbReference type="AlphaFoldDB" id="A0A1X7RLU6"/>
<feature type="compositionally biased region" description="Acidic residues" evidence="1">
    <location>
        <begin position="609"/>
        <end position="619"/>
    </location>
</feature>
<dbReference type="PROSITE" id="PS50090">
    <property type="entry name" value="MYB_LIKE"/>
    <property type="match status" value="1"/>
</dbReference>
<feature type="domain" description="Myb-like" evidence="2">
    <location>
        <begin position="724"/>
        <end position="804"/>
    </location>
</feature>
<reference evidence="3 4" key="1">
    <citation type="submission" date="2016-06" db="EMBL/GenBank/DDBJ databases">
        <authorList>
            <person name="Kjaerup R.B."/>
            <person name="Dalgaard T.S."/>
            <person name="Juul-Madsen H.R."/>
        </authorList>
    </citation>
    <scope>NUCLEOTIDE SEQUENCE [LARGE SCALE GENOMIC DNA]</scope>
</reference>
<dbReference type="STRING" id="1276538.A0A1X7RLU6"/>
<protein>
    <recommendedName>
        <fullName evidence="2">Myb-like domain-containing protein</fullName>
    </recommendedName>
</protein>
<accession>A0A1X7RLU6</accession>
<evidence type="ECO:0000259" key="2">
    <source>
        <dbReference type="PROSITE" id="PS50090"/>
    </source>
</evidence>